<evidence type="ECO:0000259" key="8">
    <source>
        <dbReference type="PROSITE" id="PS50975"/>
    </source>
</evidence>
<evidence type="ECO:0000256" key="5">
    <source>
        <dbReference type="ARBA" id="ARBA00023267"/>
    </source>
</evidence>
<evidence type="ECO:0000259" key="7">
    <source>
        <dbReference type="PROSITE" id="PS50968"/>
    </source>
</evidence>
<dbReference type="PANTHER" id="PTHR18866">
    <property type="entry name" value="CARBOXYLASE:PYRUVATE/ACETYL-COA/PROPIONYL-COA CARBOXYLASE"/>
    <property type="match status" value="1"/>
</dbReference>
<dbReference type="SUPFAM" id="SSF51246">
    <property type="entry name" value="Rudiment single hybrid motif"/>
    <property type="match status" value="1"/>
</dbReference>
<keyword evidence="4 6" id="KW-0067">ATP-binding</keyword>
<dbReference type="InterPro" id="IPR050856">
    <property type="entry name" value="Biotin_carboxylase_complex"/>
</dbReference>
<dbReference type="EC" id="6.4.1.2" evidence="10"/>
<dbReference type="SUPFAM" id="SSF56059">
    <property type="entry name" value="Glutathione synthetase ATP-binding domain-like"/>
    <property type="match status" value="1"/>
</dbReference>
<evidence type="ECO:0000313" key="11">
    <source>
        <dbReference type="Proteomes" id="UP001056291"/>
    </source>
</evidence>
<dbReference type="InterPro" id="IPR005482">
    <property type="entry name" value="Biotin_COase_C"/>
</dbReference>
<dbReference type="EMBL" id="CP098747">
    <property type="protein sequence ID" value="USG60738.1"/>
    <property type="molecule type" value="Genomic_DNA"/>
</dbReference>
<evidence type="ECO:0000256" key="3">
    <source>
        <dbReference type="ARBA" id="ARBA00022741"/>
    </source>
</evidence>
<evidence type="ECO:0000256" key="2">
    <source>
        <dbReference type="ARBA" id="ARBA00022598"/>
    </source>
</evidence>
<dbReference type="InterPro" id="IPR016185">
    <property type="entry name" value="PreATP-grasp_dom_sf"/>
</dbReference>
<sequence length="663" mass="71590">MRNFQNILVANRGEIAVRVMRTAQSLGYKTIAVYSDADADAPHVKMADDAVHIGPSPVGQSYLDMDRILKAAKESGAEAIHPGYGFLSENAEFARACDAADLVFIGPTADSIDLMGNKAAAKRRMIAANVPCVPGYEDADQSDDTLIAASKTIGFPIMVKAAAGGGGRGMRLVRDAADLTDALASARSEALNAFGSDELILEKAILEPRHVEVQVFADSHGNVIHLGERDCSVQRRHQKVVEEAPCPIMTAELREKMGAAAVEAARSIQYRGAGTVEFLLDSGGNFYFLEMNTRLQVEHPVTELITGLDLVALQIKVAEGGLLGLEQSDIELTGHAIEVRLYAEDTAQDFLPCTGTISKWIPAAGAGVRFDSGIEAGQDISPFYDPMIAKVVTYGETREIARHRLIDALKETVLFGLTTNRGFLIDVLSKDSFAEGSATTAFIAQEFSDEDLKIDLPAPEQAATAAVIQYHCEREKVRTKAIFGSPQLQDWSSGGSLLTRYIYSWGEETIDLTVSPMRDGSYEVRLGDTVILIDLVSITNDTATLTVNDRRRRVHYDGSTDNVLEISEHGVTHHFRNSIAFAQNAEIAAGNGRIVAPMHGTLLEVFVQAGDDVNAGDRLAVLEAMKMQHDILADIDGVVSEVAALASQQVAIDDFLIEIEAAE</sequence>
<comment type="cofactor">
    <cofactor evidence="1">
        <name>biotin</name>
        <dbReference type="ChEBI" id="CHEBI:57586"/>
    </cofactor>
</comment>
<dbReference type="Gene3D" id="2.40.50.100">
    <property type="match status" value="1"/>
</dbReference>
<accession>A0ABY4W0X7</accession>
<dbReference type="GO" id="GO:0003989">
    <property type="term" value="F:acetyl-CoA carboxylase activity"/>
    <property type="evidence" value="ECO:0007669"/>
    <property type="project" value="UniProtKB-EC"/>
</dbReference>
<protein>
    <submittedName>
        <fullName evidence="10">Acetyl-CoA carboxylase biotin carboxylase subunit</fullName>
        <ecNumber evidence="10">6.4.1.2</ecNumber>
    </submittedName>
</protein>
<dbReference type="Pfam" id="PF02785">
    <property type="entry name" value="Biotin_carb_C"/>
    <property type="match status" value="1"/>
</dbReference>
<reference evidence="10" key="1">
    <citation type="submission" date="2022-06" db="EMBL/GenBank/DDBJ databases">
        <title>Sneathiella actinostolidae sp. nov., isolated from a sea anemonein the Western Pacific Ocean.</title>
        <authorList>
            <person name="Wei M.J."/>
        </authorList>
    </citation>
    <scope>NUCLEOTIDE SEQUENCE</scope>
    <source>
        <strain evidence="10">PHK-P5</strain>
    </source>
</reference>
<keyword evidence="5" id="KW-0092">Biotin</keyword>
<dbReference type="Pfam" id="PF00364">
    <property type="entry name" value="Biotin_lipoyl"/>
    <property type="match status" value="1"/>
</dbReference>
<dbReference type="NCBIfam" id="NF006367">
    <property type="entry name" value="PRK08591.1"/>
    <property type="match status" value="1"/>
</dbReference>
<dbReference type="PROSITE" id="PS50975">
    <property type="entry name" value="ATP_GRASP"/>
    <property type="match status" value="1"/>
</dbReference>
<evidence type="ECO:0000256" key="4">
    <source>
        <dbReference type="ARBA" id="ARBA00022840"/>
    </source>
</evidence>
<organism evidence="10 11">
    <name type="scientific">Sneathiella marina</name>
    <dbReference type="NCBI Taxonomy" id="2950108"/>
    <lineage>
        <taxon>Bacteria</taxon>
        <taxon>Pseudomonadati</taxon>
        <taxon>Pseudomonadota</taxon>
        <taxon>Alphaproteobacteria</taxon>
        <taxon>Sneathiellales</taxon>
        <taxon>Sneathiellaceae</taxon>
        <taxon>Sneathiella</taxon>
    </lineage>
</organism>
<dbReference type="InterPro" id="IPR001882">
    <property type="entry name" value="Biotin_BS"/>
</dbReference>
<dbReference type="InterPro" id="IPR011764">
    <property type="entry name" value="Biotin_carboxylation_dom"/>
</dbReference>
<evidence type="ECO:0000313" key="10">
    <source>
        <dbReference type="EMBL" id="USG60738.1"/>
    </source>
</evidence>
<dbReference type="PROSITE" id="PS00866">
    <property type="entry name" value="CPSASE_1"/>
    <property type="match status" value="1"/>
</dbReference>
<dbReference type="SUPFAM" id="SSF52440">
    <property type="entry name" value="PreATP-grasp domain"/>
    <property type="match status" value="1"/>
</dbReference>
<name>A0ABY4W0X7_9PROT</name>
<dbReference type="PANTHER" id="PTHR18866:SF33">
    <property type="entry name" value="METHYLCROTONOYL-COA CARBOXYLASE SUBUNIT ALPHA, MITOCHONDRIAL-RELATED"/>
    <property type="match status" value="1"/>
</dbReference>
<keyword evidence="2 10" id="KW-0436">Ligase</keyword>
<dbReference type="PROSITE" id="PS00867">
    <property type="entry name" value="CPSASE_2"/>
    <property type="match status" value="1"/>
</dbReference>
<dbReference type="PROSITE" id="PS50968">
    <property type="entry name" value="BIOTINYL_LIPOYL"/>
    <property type="match status" value="1"/>
</dbReference>
<proteinExistence type="predicted"/>
<dbReference type="Pfam" id="PF02786">
    <property type="entry name" value="CPSase_L_D2"/>
    <property type="match status" value="1"/>
</dbReference>
<keyword evidence="3 6" id="KW-0547">Nucleotide-binding</keyword>
<dbReference type="InterPro" id="IPR011053">
    <property type="entry name" value="Single_hybrid_motif"/>
</dbReference>
<dbReference type="SUPFAM" id="SSF51230">
    <property type="entry name" value="Single hybrid motif"/>
    <property type="match status" value="1"/>
</dbReference>
<feature type="domain" description="Biotin carboxylation" evidence="9">
    <location>
        <begin position="3"/>
        <end position="448"/>
    </location>
</feature>
<dbReference type="InterPro" id="IPR005479">
    <property type="entry name" value="CPAse_ATP-bd"/>
</dbReference>
<feature type="domain" description="Lipoyl-binding" evidence="7">
    <location>
        <begin position="582"/>
        <end position="660"/>
    </location>
</feature>
<dbReference type="SMART" id="SM00878">
    <property type="entry name" value="Biotin_carb_C"/>
    <property type="match status" value="1"/>
</dbReference>
<dbReference type="PROSITE" id="PS00188">
    <property type="entry name" value="BIOTIN"/>
    <property type="match status" value="1"/>
</dbReference>
<evidence type="ECO:0000259" key="9">
    <source>
        <dbReference type="PROSITE" id="PS50979"/>
    </source>
</evidence>
<dbReference type="CDD" id="cd06850">
    <property type="entry name" value="biotinyl_domain"/>
    <property type="match status" value="1"/>
</dbReference>
<dbReference type="Pfam" id="PF00289">
    <property type="entry name" value="Biotin_carb_N"/>
    <property type="match status" value="1"/>
</dbReference>
<dbReference type="SMART" id="SM01209">
    <property type="entry name" value="GARS_A"/>
    <property type="match status" value="1"/>
</dbReference>
<dbReference type="InterPro" id="IPR005481">
    <property type="entry name" value="BC-like_N"/>
</dbReference>
<dbReference type="InterPro" id="IPR000089">
    <property type="entry name" value="Biotin_lipoyl"/>
</dbReference>
<keyword evidence="11" id="KW-1185">Reference proteome</keyword>
<dbReference type="PROSITE" id="PS50979">
    <property type="entry name" value="BC"/>
    <property type="match status" value="1"/>
</dbReference>
<feature type="domain" description="ATP-grasp" evidence="8">
    <location>
        <begin position="122"/>
        <end position="319"/>
    </location>
</feature>
<dbReference type="InterPro" id="IPR011054">
    <property type="entry name" value="Rudment_hybrid_motif"/>
</dbReference>
<dbReference type="InterPro" id="IPR011761">
    <property type="entry name" value="ATP-grasp"/>
</dbReference>
<dbReference type="Proteomes" id="UP001056291">
    <property type="component" value="Chromosome"/>
</dbReference>
<gene>
    <name evidence="10" type="ORF">NBZ79_16375</name>
</gene>
<dbReference type="Gene3D" id="3.30.470.20">
    <property type="entry name" value="ATP-grasp fold, B domain"/>
    <property type="match status" value="1"/>
</dbReference>
<dbReference type="RefSeq" id="WP_251933618.1">
    <property type="nucleotide sequence ID" value="NZ_CP098747.1"/>
</dbReference>
<evidence type="ECO:0000256" key="1">
    <source>
        <dbReference type="ARBA" id="ARBA00001953"/>
    </source>
</evidence>
<evidence type="ECO:0000256" key="6">
    <source>
        <dbReference type="PROSITE-ProRule" id="PRU00409"/>
    </source>
</evidence>